<dbReference type="GO" id="GO:0060271">
    <property type="term" value="P:cilium assembly"/>
    <property type="evidence" value="ECO:0007669"/>
    <property type="project" value="UniProtKB-UniRule"/>
</dbReference>
<dbReference type="GO" id="GO:0005930">
    <property type="term" value="C:axoneme"/>
    <property type="evidence" value="ECO:0007669"/>
    <property type="project" value="UniProtKB-SubCell"/>
</dbReference>
<dbReference type="Proteomes" id="UP000729913">
    <property type="component" value="Unassembled WGS sequence"/>
</dbReference>
<keyword evidence="7" id="KW-1185">Reference proteome</keyword>
<evidence type="ECO:0000256" key="1">
    <source>
        <dbReference type="ARBA" id="ARBA00007209"/>
    </source>
</evidence>
<dbReference type="GO" id="GO:0005634">
    <property type="term" value="C:nucleus"/>
    <property type="evidence" value="ECO:0007669"/>
    <property type="project" value="TreeGrafter"/>
</dbReference>
<evidence type="ECO:0000256" key="4">
    <source>
        <dbReference type="RuleBase" id="RU367040"/>
    </source>
</evidence>
<keyword evidence="4" id="KW-0969">Cilium</keyword>
<dbReference type="GO" id="GO:0015630">
    <property type="term" value="C:microtubule cytoskeleton"/>
    <property type="evidence" value="ECO:0007669"/>
    <property type="project" value="UniProtKB-UniRule"/>
</dbReference>
<accession>A0A8J5R4H5</accession>
<organism evidence="6 7">
    <name type="scientific">Cotesia typhae</name>
    <dbReference type="NCBI Taxonomy" id="2053667"/>
    <lineage>
        <taxon>Eukaryota</taxon>
        <taxon>Metazoa</taxon>
        <taxon>Ecdysozoa</taxon>
        <taxon>Arthropoda</taxon>
        <taxon>Hexapoda</taxon>
        <taxon>Insecta</taxon>
        <taxon>Pterygota</taxon>
        <taxon>Neoptera</taxon>
        <taxon>Endopterygota</taxon>
        <taxon>Hymenoptera</taxon>
        <taxon>Apocrita</taxon>
        <taxon>Ichneumonoidea</taxon>
        <taxon>Braconidae</taxon>
        <taxon>Microgastrinae</taxon>
        <taxon>Cotesia</taxon>
    </lineage>
</organism>
<reference evidence="6" key="2">
    <citation type="submission" date="2021-04" db="EMBL/GenBank/DDBJ databases">
        <title>Genome-wide patterns of bracovirus chromosomal integration into multiple host tissues during parasitism.</title>
        <authorList>
            <person name="Chebbi M.A.C."/>
        </authorList>
    </citation>
    <scope>NUCLEOTIDE SEQUENCE</scope>
    <source>
        <tissue evidence="6">Whole body</tissue>
    </source>
</reference>
<evidence type="ECO:0000256" key="5">
    <source>
        <dbReference type="SAM" id="Coils"/>
    </source>
</evidence>
<evidence type="ECO:0000313" key="7">
    <source>
        <dbReference type="Proteomes" id="UP000729913"/>
    </source>
</evidence>
<feature type="non-terminal residue" evidence="6">
    <location>
        <position position="1"/>
    </location>
</feature>
<dbReference type="PANTHER" id="PTHR19960">
    <property type="entry name" value="TEKTIN"/>
    <property type="match status" value="1"/>
</dbReference>
<comment type="subcellular location">
    <subcellularLocation>
        <location evidence="4">Cytoplasm</location>
        <location evidence="4">Cytoskeleton</location>
        <location evidence="4">Cilium axoneme</location>
    </subcellularLocation>
</comment>
<keyword evidence="2" id="KW-0963">Cytoplasm</keyword>
<comment type="caution">
    <text evidence="6">The sequence shown here is derived from an EMBL/GenBank/DDBJ whole genome shotgun (WGS) entry which is preliminary data.</text>
</comment>
<name>A0A8J5R4H5_9HYME</name>
<dbReference type="InterPro" id="IPR000435">
    <property type="entry name" value="Tektins"/>
</dbReference>
<dbReference type="AlphaFoldDB" id="A0A8J5R4H5"/>
<dbReference type="PANTHER" id="PTHR19960:SF12">
    <property type="entry name" value="TEKTIN-4"/>
    <property type="match status" value="1"/>
</dbReference>
<feature type="coiled-coil region" evidence="5">
    <location>
        <begin position="17"/>
        <end position="51"/>
    </location>
</feature>
<comment type="similarity">
    <text evidence="1 4">Belongs to the tektin family.</text>
</comment>
<sequence>RVDENQLNNKFYLTINARALFNRKRELEQINKDLIDELESIKNLIQQLMKSDRAIESIKKIDQDLKCLRNTRLEHDLVHDAVTEEILKEAKQRVEYDWSCKKDAYHIDAGCLALNNSSKNLEWKPGCAQLPAGYY</sequence>
<keyword evidence="4" id="KW-0966">Cell projection</keyword>
<evidence type="ECO:0000256" key="3">
    <source>
        <dbReference type="ARBA" id="ARBA00023054"/>
    </source>
</evidence>
<dbReference type="OrthoDB" id="7685744at2759"/>
<evidence type="ECO:0000313" key="6">
    <source>
        <dbReference type="EMBL" id="KAG8037544.1"/>
    </source>
</evidence>
<dbReference type="Pfam" id="PF03148">
    <property type="entry name" value="Tektin"/>
    <property type="match status" value="1"/>
</dbReference>
<keyword evidence="4" id="KW-0282">Flagellum</keyword>
<dbReference type="EMBL" id="JAAOIC020000047">
    <property type="protein sequence ID" value="KAG8037544.1"/>
    <property type="molecule type" value="Genomic_DNA"/>
</dbReference>
<proteinExistence type="inferred from homology"/>
<keyword evidence="3 5" id="KW-0175">Coiled coil</keyword>
<dbReference type="InterPro" id="IPR048256">
    <property type="entry name" value="Tektin-like"/>
</dbReference>
<gene>
    <name evidence="6" type="ORF">G9C98_005754</name>
</gene>
<dbReference type="GO" id="GO:0060294">
    <property type="term" value="P:cilium movement involved in cell motility"/>
    <property type="evidence" value="ECO:0007669"/>
    <property type="project" value="UniProtKB-UniRule"/>
</dbReference>
<protein>
    <recommendedName>
        <fullName evidence="4">Tektin</fullName>
    </recommendedName>
</protein>
<evidence type="ECO:0000256" key="2">
    <source>
        <dbReference type="ARBA" id="ARBA00022490"/>
    </source>
</evidence>
<reference evidence="6" key="1">
    <citation type="submission" date="2020-03" db="EMBL/GenBank/DDBJ databases">
        <authorList>
            <person name="Chebbi M.A."/>
            <person name="Drezen J.M."/>
        </authorList>
    </citation>
    <scope>NUCLEOTIDE SEQUENCE</scope>
    <source>
        <tissue evidence="6">Whole body</tissue>
    </source>
</reference>